<name>A0A1Q4L491_BACCE</name>
<evidence type="ECO:0008006" key="4">
    <source>
        <dbReference type="Google" id="ProtNLM"/>
    </source>
</evidence>
<keyword evidence="1" id="KW-0472">Membrane</keyword>
<keyword evidence="1" id="KW-1133">Transmembrane helix</keyword>
<keyword evidence="1" id="KW-0812">Transmembrane</keyword>
<reference evidence="2 3" key="1">
    <citation type="submission" date="2016-11" db="EMBL/GenBank/DDBJ databases">
        <title>Identification of Bacillus cereus isolated from egg-white.</title>
        <authorList>
            <person name="Soni A."/>
            <person name="Oey I."/>
            <person name="Silcock P."/>
            <person name="Bremer P."/>
        </authorList>
    </citation>
    <scope>NUCLEOTIDE SEQUENCE [LARGE SCALE GENOMIC DNA]</scope>
    <source>
        <strain evidence="2 3">NZAS03</strain>
    </source>
</reference>
<comment type="caution">
    <text evidence="2">The sequence shown here is derived from an EMBL/GenBank/DDBJ whole genome shotgun (WGS) entry which is preliminary data.</text>
</comment>
<evidence type="ECO:0000313" key="3">
    <source>
        <dbReference type="Proteomes" id="UP000186535"/>
    </source>
</evidence>
<dbReference type="AlphaFoldDB" id="A0A1Q4L491"/>
<proteinExistence type="predicted"/>
<sequence length="70" mass="8188">MSNWLFAICMLGVAIVLSMIATFFKQIFRLLKKKKKEEPEWVTVMNAEYVDKDFLGRSINERVSSRKEGD</sequence>
<dbReference type="Proteomes" id="UP000186535">
    <property type="component" value="Unassembled WGS sequence"/>
</dbReference>
<dbReference type="RefSeq" id="WP_000073507.1">
    <property type="nucleotide sequence ID" value="NZ_MPOM01000033.1"/>
</dbReference>
<dbReference type="EMBL" id="MPON01000025">
    <property type="protein sequence ID" value="OKA31985.1"/>
    <property type="molecule type" value="Genomic_DNA"/>
</dbReference>
<organism evidence="2 3">
    <name type="scientific">Bacillus cereus</name>
    <dbReference type="NCBI Taxonomy" id="1396"/>
    <lineage>
        <taxon>Bacteria</taxon>
        <taxon>Bacillati</taxon>
        <taxon>Bacillota</taxon>
        <taxon>Bacilli</taxon>
        <taxon>Bacillales</taxon>
        <taxon>Bacillaceae</taxon>
        <taxon>Bacillus</taxon>
        <taxon>Bacillus cereus group</taxon>
    </lineage>
</organism>
<feature type="transmembrane region" description="Helical" evidence="1">
    <location>
        <begin position="6"/>
        <end position="24"/>
    </location>
</feature>
<gene>
    <name evidence="2" type="ORF">BJR07_29050</name>
</gene>
<evidence type="ECO:0000313" key="2">
    <source>
        <dbReference type="EMBL" id="OKA31985.1"/>
    </source>
</evidence>
<accession>A0A1Q4L491</accession>
<evidence type="ECO:0000256" key="1">
    <source>
        <dbReference type="SAM" id="Phobius"/>
    </source>
</evidence>
<protein>
    <recommendedName>
        <fullName evidence="4">DUF3951 domain-containing protein</fullName>
    </recommendedName>
</protein>